<reference evidence="3" key="1">
    <citation type="journal article" date="2019" name="Int. J. Syst. Evol. Microbiol.">
        <title>The Global Catalogue of Microorganisms (GCM) 10K type strain sequencing project: providing services to taxonomists for standard genome sequencing and annotation.</title>
        <authorList>
            <consortium name="The Broad Institute Genomics Platform"/>
            <consortium name="The Broad Institute Genome Sequencing Center for Infectious Disease"/>
            <person name="Wu L."/>
            <person name="Ma J."/>
        </authorList>
    </citation>
    <scope>NUCLEOTIDE SEQUENCE [LARGE SCALE GENOMIC DNA]</scope>
    <source>
        <strain evidence="3">JCM 31047</strain>
    </source>
</reference>
<proteinExistence type="predicted"/>
<dbReference type="AlphaFoldDB" id="A0A8H9GT14"/>
<sequence length="56" mass="6205">MTQTVLPPTPHPTPRPYRAPQVTDLGRWEAVTLAVSLPIGNRWPFDPSAQPGSRSR</sequence>
<feature type="region of interest" description="Disordered" evidence="1">
    <location>
        <begin position="1"/>
        <end position="20"/>
    </location>
</feature>
<feature type="compositionally biased region" description="Pro residues" evidence="1">
    <location>
        <begin position="7"/>
        <end position="17"/>
    </location>
</feature>
<gene>
    <name evidence="2" type="ORF">GCM10008956_35110</name>
</gene>
<keyword evidence="3" id="KW-1185">Reference proteome</keyword>
<accession>A0A8H9GT14</accession>
<evidence type="ECO:0000313" key="2">
    <source>
        <dbReference type="EMBL" id="GGM56240.1"/>
    </source>
</evidence>
<dbReference type="EMBL" id="BMQG01000019">
    <property type="protein sequence ID" value="GGM56240.1"/>
    <property type="molecule type" value="Genomic_DNA"/>
</dbReference>
<dbReference type="RefSeq" id="WP_157445105.1">
    <property type="nucleotide sequence ID" value="NZ_BMQG01000019.1"/>
</dbReference>
<name>A0A8H9GT14_9DEIO</name>
<comment type="caution">
    <text evidence="2">The sequence shown here is derived from an EMBL/GenBank/DDBJ whole genome shotgun (WGS) entry which is preliminary data.</text>
</comment>
<dbReference type="Proteomes" id="UP000600547">
    <property type="component" value="Unassembled WGS sequence"/>
</dbReference>
<evidence type="ECO:0000313" key="3">
    <source>
        <dbReference type="Proteomes" id="UP000600547"/>
    </source>
</evidence>
<organism evidence="2 3">
    <name type="scientific">Deinococcus arenae</name>
    <dbReference type="NCBI Taxonomy" id="1452751"/>
    <lineage>
        <taxon>Bacteria</taxon>
        <taxon>Thermotogati</taxon>
        <taxon>Deinococcota</taxon>
        <taxon>Deinococci</taxon>
        <taxon>Deinococcales</taxon>
        <taxon>Deinococcaceae</taxon>
        <taxon>Deinococcus</taxon>
    </lineage>
</organism>
<evidence type="ECO:0000256" key="1">
    <source>
        <dbReference type="SAM" id="MobiDB-lite"/>
    </source>
</evidence>
<protein>
    <submittedName>
        <fullName evidence="2">Uncharacterized protein</fullName>
    </submittedName>
</protein>